<protein>
    <submittedName>
        <fullName evidence="3">16S rRNA (Guanine(966)-N(2))-methyltransferase RsmD</fullName>
    </submittedName>
</protein>
<evidence type="ECO:0000256" key="1">
    <source>
        <dbReference type="ARBA" id="ARBA00022603"/>
    </source>
</evidence>
<dbReference type="GO" id="GO:0031167">
    <property type="term" value="P:rRNA methylation"/>
    <property type="evidence" value="ECO:0007669"/>
    <property type="project" value="InterPro"/>
</dbReference>
<keyword evidence="2 3" id="KW-0808">Transferase</keyword>
<comment type="caution">
    <text evidence="3">The sequence shown here is derived from an EMBL/GenBank/DDBJ whole genome shotgun (WGS) entry which is preliminary data.</text>
</comment>
<dbReference type="EMBL" id="PGTX01000003">
    <property type="protein sequence ID" value="PJI79379.1"/>
    <property type="molecule type" value="Genomic_DNA"/>
</dbReference>
<dbReference type="GO" id="GO:0008168">
    <property type="term" value="F:methyltransferase activity"/>
    <property type="evidence" value="ECO:0007669"/>
    <property type="project" value="UniProtKB-KW"/>
</dbReference>
<dbReference type="Proteomes" id="UP000229366">
    <property type="component" value="Unassembled WGS sequence"/>
</dbReference>
<keyword evidence="4" id="KW-1185">Reference proteome</keyword>
<dbReference type="CDD" id="cd02440">
    <property type="entry name" value="AdoMet_MTases"/>
    <property type="match status" value="1"/>
</dbReference>
<sequence>MNKSVKPKNRTEAPQKIRIIGGIWRSRLINVLDLPGLRPTTDRVRETLFNWLGQDLVGLRCLDLFAGTGALGFEAASRHADKVVLLEKDKKAVANLSKNFALLQSSPAPGEVYITQADSLEFLKYQIDGSSNLIFIDPPFQEGALLDQALFEAARICDDTAGGGIYVEFPASRSREELEALVPEWHCKKYLEAGQVKACLFRSKAI</sequence>
<dbReference type="PANTHER" id="PTHR43542">
    <property type="entry name" value="METHYLTRANSFERASE"/>
    <property type="match status" value="1"/>
</dbReference>
<dbReference type="NCBIfam" id="TIGR00095">
    <property type="entry name" value="16S rRNA (guanine(966)-N(2))-methyltransferase RsmD"/>
    <property type="match status" value="1"/>
</dbReference>
<keyword evidence="1 3" id="KW-0489">Methyltransferase</keyword>
<dbReference type="InterPro" id="IPR029063">
    <property type="entry name" value="SAM-dependent_MTases_sf"/>
</dbReference>
<evidence type="ECO:0000313" key="4">
    <source>
        <dbReference type="Proteomes" id="UP000229366"/>
    </source>
</evidence>
<dbReference type="SUPFAM" id="SSF53335">
    <property type="entry name" value="S-adenosyl-L-methionine-dependent methyltransferases"/>
    <property type="match status" value="1"/>
</dbReference>
<name>A0A2M8VQD4_9BURK</name>
<dbReference type="Pfam" id="PF03602">
    <property type="entry name" value="Cons_hypoth95"/>
    <property type="match status" value="1"/>
</dbReference>
<evidence type="ECO:0000256" key="2">
    <source>
        <dbReference type="ARBA" id="ARBA00022679"/>
    </source>
</evidence>
<dbReference type="OrthoDB" id="9803017at2"/>
<dbReference type="Gene3D" id="3.40.50.150">
    <property type="entry name" value="Vaccinia Virus protein VP39"/>
    <property type="match status" value="1"/>
</dbReference>
<gene>
    <name evidence="3" type="ORF">B0G85_1486</name>
</gene>
<accession>A0A2M8VQD4</accession>
<dbReference type="InterPro" id="IPR004398">
    <property type="entry name" value="RNA_MeTrfase_RsmD"/>
</dbReference>
<dbReference type="PANTHER" id="PTHR43542:SF1">
    <property type="entry name" value="METHYLTRANSFERASE"/>
    <property type="match status" value="1"/>
</dbReference>
<proteinExistence type="predicted"/>
<dbReference type="RefSeq" id="WP_100379792.1">
    <property type="nucleotide sequence ID" value="NZ_PGTX01000003.1"/>
</dbReference>
<dbReference type="AlphaFoldDB" id="A0A2M8VQD4"/>
<organism evidence="3 4">
    <name type="scientific">Polynucleobacter brandtiae</name>
    <dbReference type="NCBI Taxonomy" id="1938816"/>
    <lineage>
        <taxon>Bacteria</taxon>
        <taxon>Pseudomonadati</taxon>
        <taxon>Pseudomonadota</taxon>
        <taxon>Betaproteobacteria</taxon>
        <taxon>Burkholderiales</taxon>
        <taxon>Burkholderiaceae</taxon>
        <taxon>Polynucleobacter</taxon>
    </lineage>
</organism>
<reference evidence="3 4" key="1">
    <citation type="submission" date="2017-11" db="EMBL/GenBank/DDBJ databases">
        <title>Genomic Encyclopedia of Type Strains, Phase III (KMG-III): the genomes of soil and plant-associated and newly described type strains.</title>
        <authorList>
            <person name="Whitman W."/>
        </authorList>
    </citation>
    <scope>NUCLEOTIDE SEQUENCE [LARGE SCALE GENOMIC DNA]</scope>
    <source>
        <strain evidence="3 4">UB-Domo-W1</strain>
    </source>
</reference>
<evidence type="ECO:0000313" key="3">
    <source>
        <dbReference type="EMBL" id="PJI79379.1"/>
    </source>
</evidence>
<dbReference type="PIRSF" id="PIRSF004553">
    <property type="entry name" value="CHP00095"/>
    <property type="match status" value="1"/>
</dbReference>